<reference evidence="3" key="1">
    <citation type="submission" date="2021-11" db="EMBL/GenBank/DDBJ databases">
        <authorList>
            <person name="Schell T."/>
        </authorList>
    </citation>
    <scope>NUCLEOTIDE SEQUENCE</scope>
    <source>
        <strain evidence="3">M5</strain>
    </source>
</reference>
<sequence>MEWKKGKFKFTVSFFDQFEFKQNIVPIKINWEICRVFIWHLRDKLDKSLRITVERRMDGVIVSLAVLLLSVMAILLGSSAQHQSFIPEKRPGLIHPSSSIEQYSDNGRSMKSWPPNPLTYQITDRKSRKSKGKGPKPLAKLTAKIKKWLKKRDKKLEEEFFNFDNILIAMGNPTPVYDQEFSANGSIPDKIKRRN</sequence>
<gene>
    <name evidence="3" type="ORF">DGAL_LOCUS8219</name>
</gene>
<feature type="transmembrane region" description="Helical" evidence="2">
    <location>
        <begin position="60"/>
        <end position="80"/>
    </location>
</feature>
<proteinExistence type="predicted"/>
<comment type="caution">
    <text evidence="3">The sequence shown here is derived from an EMBL/GenBank/DDBJ whole genome shotgun (WGS) entry which is preliminary data.</text>
</comment>
<evidence type="ECO:0000313" key="3">
    <source>
        <dbReference type="EMBL" id="CAH0105204.1"/>
    </source>
</evidence>
<feature type="region of interest" description="Disordered" evidence="1">
    <location>
        <begin position="104"/>
        <end position="137"/>
    </location>
</feature>
<accession>A0A8J2RMA7</accession>
<keyword evidence="2" id="KW-0472">Membrane</keyword>
<organism evidence="3 4">
    <name type="scientific">Daphnia galeata</name>
    <dbReference type="NCBI Taxonomy" id="27404"/>
    <lineage>
        <taxon>Eukaryota</taxon>
        <taxon>Metazoa</taxon>
        <taxon>Ecdysozoa</taxon>
        <taxon>Arthropoda</taxon>
        <taxon>Crustacea</taxon>
        <taxon>Branchiopoda</taxon>
        <taxon>Diplostraca</taxon>
        <taxon>Cladocera</taxon>
        <taxon>Anomopoda</taxon>
        <taxon>Daphniidae</taxon>
        <taxon>Daphnia</taxon>
    </lineage>
</organism>
<evidence type="ECO:0000256" key="2">
    <source>
        <dbReference type="SAM" id="Phobius"/>
    </source>
</evidence>
<dbReference type="Proteomes" id="UP000789390">
    <property type="component" value="Unassembled WGS sequence"/>
</dbReference>
<dbReference type="EMBL" id="CAKKLH010000177">
    <property type="protein sequence ID" value="CAH0105204.1"/>
    <property type="molecule type" value="Genomic_DNA"/>
</dbReference>
<keyword evidence="2" id="KW-1133">Transmembrane helix</keyword>
<dbReference type="AlphaFoldDB" id="A0A8J2RMA7"/>
<keyword evidence="2" id="KW-0812">Transmembrane</keyword>
<protein>
    <submittedName>
        <fullName evidence="3">Uncharacterized protein</fullName>
    </submittedName>
</protein>
<keyword evidence="4" id="KW-1185">Reference proteome</keyword>
<name>A0A8J2RMA7_9CRUS</name>
<evidence type="ECO:0000313" key="4">
    <source>
        <dbReference type="Proteomes" id="UP000789390"/>
    </source>
</evidence>
<evidence type="ECO:0000256" key="1">
    <source>
        <dbReference type="SAM" id="MobiDB-lite"/>
    </source>
</evidence>